<keyword evidence="3" id="KW-1185">Reference proteome</keyword>
<proteinExistence type="predicted"/>
<protein>
    <submittedName>
        <fullName evidence="2">Uncharacterized protein</fullName>
    </submittedName>
</protein>
<dbReference type="EMBL" id="JANDBD010000022">
    <property type="protein sequence ID" value="MCP9276922.1"/>
    <property type="molecule type" value="Genomic_DNA"/>
</dbReference>
<dbReference type="Proteomes" id="UP001651690">
    <property type="component" value="Unassembled WGS sequence"/>
</dbReference>
<reference evidence="2 3" key="1">
    <citation type="submission" date="2022-06" db="EMBL/GenBank/DDBJ databases">
        <title>Mycolicibacterium sp. CAU 1645 isolated from seawater.</title>
        <authorList>
            <person name="Kim W."/>
        </authorList>
    </citation>
    <scope>NUCLEOTIDE SEQUENCE [LARGE SCALE GENOMIC DNA]</scope>
    <source>
        <strain evidence="2 3">CAU 1645</strain>
    </source>
</reference>
<comment type="caution">
    <text evidence="2">The sequence shown here is derived from an EMBL/GenBank/DDBJ whole genome shotgun (WGS) entry which is preliminary data.</text>
</comment>
<gene>
    <name evidence="2" type="ORF">NM203_32560</name>
</gene>
<evidence type="ECO:0000313" key="2">
    <source>
        <dbReference type="EMBL" id="MCP9276922.1"/>
    </source>
</evidence>
<organism evidence="2 3">
    <name type="scientific">Mycolicibacterium arenosum</name>
    <dbReference type="NCBI Taxonomy" id="2952157"/>
    <lineage>
        <taxon>Bacteria</taxon>
        <taxon>Bacillati</taxon>
        <taxon>Actinomycetota</taxon>
        <taxon>Actinomycetes</taxon>
        <taxon>Mycobacteriales</taxon>
        <taxon>Mycobacteriaceae</taxon>
        <taxon>Mycolicibacterium</taxon>
    </lineage>
</organism>
<dbReference type="RefSeq" id="WP_255065215.1">
    <property type="nucleotide sequence ID" value="NZ_JANDBD010000022.1"/>
</dbReference>
<name>A0ABT1MDF5_9MYCO</name>
<sequence>MSNSSQWATGAANKFREAERTTENPTTKQLAEGLIQLCEAVRDLGDEVERAEKRLRAD</sequence>
<evidence type="ECO:0000313" key="3">
    <source>
        <dbReference type="Proteomes" id="UP001651690"/>
    </source>
</evidence>
<feature type="region of interest" description="Disordered" evidence="1">
    <location>
        <begin position="1"/>
        <end position="28"/>
    </location>
</feature>
<accession>A0ABT1MDF5</accession>
<evidence type="ECO:0000256" key="1">
    <source>
        <dbReference type="SAM" id="MobiDB-lite"/>
    </source>
</evidence>